<keyword evidence="5" id="KW-1185">Reference proteome</keyword>
<evidence type="ECO:0000256" key="2">
    <source>
        <dbReference type="SAM" id="Phobius"/>
    </source>
</evidence>
<dbReference type="HOGENOM" id="CLU_911408_0_0_0"/>
<evidence type="ECO:0000313" key="5">
    <source>
        <dbReference type="Proteomes" id="UP000019151"/>
    </source>
</evidence>
<evidence type="ECO:0000259" key="3">
    <source>
        <dbReference type="PROSITE" id="PS51782"/>
    </source>
</evidence>
<accession>W0RKJ0</accession>
<dbReference type="PANTHER" id="PTHR33734">
    <property type="entry name" value="LYSM DOMAIN-CONTAINING GPI-ANCHORED PROTEIN 2"/>
    <property type="match status" value="1"/>
</dbReference>
<dbReference type="CDD" id="cd00118">
    <property type="entry name" value="LysM"/>
    <property type="match status" value="1"/>
</dbReference>
<dbReference type="InterPro" id="IPR018392">
    <property type="entry name" value="LysM"/>
</dbReference>
<dbReference type="OrthoDB" id="2149800at2"/>
<dbReference type="EMBL" id="CP007128">
    <property type="protein sequence ID" value="AHG91271.1"/>
    <property type="molecule type" value="Genomic_DNA"/>
</dbReference>
<dbReference type="InterPro" id="IPR036779">
    <property type="entry name" value="LysM_dom_sf"/>
</dbReference>
<dbReference type="PROSITE" id="PS51782">
    <property type="entry name" value="LYSM"/>
    <property type="match status" value="1"/>
</dbReference>
<dbReference type="Gene3D" id="3.10.350.10">
    <property type="entry name" value="LysM domain"/>
    <property type="match status" value="1"/>
</dbReference>
<keyword evidence="2" id="KW-0472">Membrane</keyword>
<dbReference type="STRING" id="861299.J421_3734"/>
<name>W0RKJ0_9BACT</name>
<gene>
    <name evidence="4" type="ORF">J421_3734</name>
</gene>
<dbReference type="Proteomes" id="UP000019151">
    <property type="component" value="Chromosome"/>
</dbReference>
<protein>
    <submittedName>
        <fullName evidence="4">Peptidoglycan-binding lysin domain-containing protein</fullName>
    </submittedName>
</protein>
<feature type="transmembrane region" description="Helical" evidence="2">
    <location>
        <begin position="62"/>
        <end position="85"/>
    </location>
</feature>
<dbReference type="Pfam" id="PF01476">
    <property type="entry name" value="LysM"/>
    <property type="match status" value="1"/>
</dbReference>
<dbReference type="PATRIC" id="fig|861299.3.peg.3789"/>
<reference evidence="4 5" key="1">
    <citation type="journal article" date="2014" name="Genome Announc.">
        <title>Genome Sequence and Methylome of Soil Bacterium Gemmatirosa kalamazoonensis KBS708T, a Member of the Rarely Cultivated Gemmatimonadetes Phylum.</title>
        <authorList>
            <person name="Debruyn J.M."/>
            <person name="Radosevich M."/>
            <person name="Wommack K.E."/>
            <person name="Polson S.W."/>
            <person name="Hauser L.J."/>
            <person name="Fawaz M.N."/>
            <person name="Korlach J."/>
            <person name="Tsai Y.C."/>
        </authorList>
    </citation>
    <scope>NUCLEOTIDE SEQUENCE [LARGE SCALE GENOMIC DNA]</scope>
    <source>
        <strain evidence="4 5">KBS708</strain>
    </source>
</reference>
<keyword evidence="2" id="KW-1133">Transmembrane helix</keyword>
<dbReference type="KEGG" id="gba:J421_3734"/>
<dbReference type="eggNOG" id="COG1388">
    <property type="taxonomic scope" value="Bacteria"/>
</dbReference>
<dbReference type="PANTHER" id="PTHR33734:SF22">
    <property type="entry name" value="MEMBRANE-BOUND LYTIC MUREIN TRANSGLYCOSYLASE D"/>
    <property type="match status" value="1"/>
</dbReference>
<dbReference type="RefSeq" id="WP_148306395.1">
    <property type="nucleotide sequence ID" value="NZ_CP007128.1"/>
</dbReference>
<dbReference type="InParanoid" id="W0RKJ0"/>
<feature type="region of interest" description="Disordered" evidence="1">
    <location>
        <begin position="1"/>
        <end position="28"/>
    </location>
</feature>
<proteinExistence type="predicted"/>
<dbReference type="SUPFAM" id="SSF54106">
    <property type="entry name" value="LysM domain"/>
    <property type="match status" value="1"/>
</dbReference>
<evidence type="ECO:0000313" key="4">
    <source>
        <dbReference type="EMBL" id="AHG91271.1"/>
    </source>
</evidence>
<dbReference type="SMART" id="SM00257">
    <property type="entry name" value="LysM"/>
    <property type="match status" value="1"/>
</dbReference>
<dbReference type="AlphaFoldDB" id="W0RKJ0"/>
<feature type="compositionally biased region" description="Pro residues" evidence="1">
    <location>
        <begin position="1"/>
        <end position="14"/>
    </location>
</feature>
<feature type="domain" description="LysM" evidence="3">
    <location>
        <begin position="245"/>
        <end position="288"/>
    </location>
</feature>
<keyword evidence="2" id="KW-0812">Transmembrane</keyword>
<evidence type="ECO:0000256" key="1">
    <source>
        <dbReference type="SAM" id="MobiDB-lite"/>
    </source>
</evidence>
<sequence>MTSSPAPVPSPSPRTPLVGPSPNQTMELPAYAPGELLDVPSPDITLPTRGIRPRRHSRVQRILIALSGGTLLIVIGGVLALATLLSPLGARSAARRLAEQELRSELEEGEHVIGQAYVSQRNWWDNFRESFGVLAATDRRLLFVGVPPASWLRRSEDDGPPELRVQSLSYDAPFTAQTRRILLFPGVVIQTTSGDLTFLVPRGEASRVDEIERVVERAQVAQSQATQQEQLGRIAPPPPPPPVYVTHVVHSGESVTSIARTYRTTPDVIRQLNRLPTDRIRIGQRLRVPQAPNAAPPQPQPANVP</sequence>
<organism evidence="4 5">
    <name type="scientific">Gemmatirosa kalamazoonensis</name>
    <dbReference type="NCBI Taxonomy" id="861299"/>
    <lineage>
        <taxon>Bacteria</taxon>
        <taxon>Pseudomonadati</taxon>
        <taxon>Gemmatimonadota</taxon>
        <taxon>Gemmatimonadia</taxon>
        <taxon>Gemmatimonadales</taxon>
        <taxon>Gemmatimonadaceae</taxon>
        <taxon>Gemmatirosa</taxon>
    </lineage>
</organism>